<dbReference type="KEGG" id="hbh:E4T21_13020"/>
<dbReference type="EMBL" id="CP038437">
    <property type="protein sequence ID" value="QEM82362.1"/>
    <property type="molecule type" value="Genomic_DNA"/>
</dbReference>
<feature type="chain" id="PRO_5022909353" evidence="1">
    <location>
        <begin position="27"/>
        <end position="217"/>
    </location>
</feature>
<sequence length="217" mass="22948">MRHPLASSILLTALTSSALISTQALATDLSYGQGDFYARMGVAKVVPESDNGNLAGGSLSADVDSDSGFAFTLGYRFTDKLGIELLGAQEFDHNINLKGADGSSINASTSELPPTLFLQYYPMGGMQSRIQPYVGIGVNYTAFSDEKISVDGADLELDDSWGAAGQVGLDLVINEHWAVNASATYADIDSDVSLNGDDIGSVDIDPWVIMSGVSFRF</sequence>
<proteinExistence type="predicted"/>
<dbReference type="Gene3D" id="2.40.160.20">
    <property type="match status" value="1"/>
</dbReference>
<dbReference type="GO" id="GO:0055085">
    <property type="term" value="P:transmembrane transport"/>
    <property type="evidence" value="ECO:0007669"/>
    <property type="project" value="TreeGrafter"/>
</dbReference>
<dbReference type="AlphaFoldDB" id="A0A5C1NF63"/>
<feature type="signal peptide" evidence="1">
    <location>
        <begin position="1"/>
        <end position="26"/>
    </location>
</feature>
<reference evidence="2" key="1">
    <citation type="submission" date="2021-02" db="EMBL/GenBank/DDBJ databases">
        <title>Strain Y2R2, a novel species of the genus Halomonas.</title>
        <authorList>
            <person name="Huang H."/>
        </authorList>
    </citation>
    <scope>NUCLEOTIDE SEQUENCE</scope>
    <source>
        <strain evidence="2">Y2R2</strain>
    </source>
</reference>
<dbReference type="SUPFAM" id="SSF56925">
    <property type="entry name" value="OMPA-like"/>
    <property type="match status" value="1"/>
</dbReference>
<keyword evidence="3" id="KW-1185">Reference proteome</keyword>
<organism evidence="2 3">
    <name type="scientific">Halomonas binhaiensis</name>
    <dbReference type="NCBI Taxonomy" id="2562282"/>
    <lineage>
        <taxon>Bacteria</taxon>
        <taxon>Pseudomonadati</taxon>
        <taxon>Pseudomonadota</taxon>
        <taxon>Gammaproteobacteria</taxon>
        <taxon>Oceanospirillales</taxon>
        <taxon>Halomonadaceae</taxon>
        <taxon>Halomonas</taxon>
    </lineage>
</organism>
<dbReference type="InterPro" id="IPR005618">
    <property type="entry name" value="OMPW"/>
</dbReference>
<accession>A0A5C1NF63</accession>
<dbReference type="PANTHER" id="PTHR36920">
    <property type="match status" value="1"/>
</dbReference>
<name>A0A5C1NF63_9GAMM</name>
<dbReference type="GO" id="GO:0019867">
    <property type="term" value="C:outer membrane"/>
    <property type="evidence" value="ECO:0007669"/>
    <property type="project" value="InterPro"/>
</dbReference>
<gene>
    <name evidence="2" type="ORF">E4T21_13020</name>
</gene>
<evidence type="ECO:0000313" key="3">
    <source>
        <dbReference type="Proteomes" id="UP000324285"/>
    </source>
</evidence>
<dbReference type="RefSeq" id="WP_149285486.1">
    <property type="nucleotide sequence ID" value="NZ_CP038437.2"/>
</dbReference>
<dbReference type="OrthoDB" id="9807574at2"/>
<dbReference type="Proteomes" id="UP000324285">
    <property type="component" value="Chromosome"/>
</dbReference>
<keyword evidence="1" id="KW-0732">Signal</keyword>
<evidence type="ECO:0000313" key="2">
    <source>
        <dbReference type="EMBL" id="QEM82362.1"/>
    </source>
</evidence>
<dbReference type="PANTHER" id="PTHR36920:SF1">
    <property type="entry name" value="OUTER MEMBRANE PROTEIN W"/>
    <property type="match status" value="1"/>
</dbReference>
<evidence type="ECO:0000256" key="1">
    <source>
        <dbReference type="SAM" id="SignalP"/>
    </source>
</evidence>
<dbReference type="Pfam" id="PF03922">
    <property type="entry name" value="OmpW"/>
    <property type="match status" value="1"/>
</dbReference>
<protein>
    <submittedName>
        <fullName evidence="2">Outer membrane beta-barrel protein</fullName>
    </submittedName>
</protein>
<dbReference type="InterPro" id="IPR011250">
    <property type="entry name" value="OMP/PagP_B-barrel"/>
</dbReference>